<organism evidence="6">
    <name type="scientific">Kitasatospora sp. CMC57</name>
    <dbReference type="NCBI Taxonomy" id="3231513"/>
    <lineage>
        <taxon>Bacteria</taxon>
        <taxon>Bacillati</taxon>
        <taxon>Actinomycetota</taxon>
        <taxon>Actinomycetes</taxon>
        <taxon>Kitasatosporales</taxon>
        <taxon>Streptomycetaceae</taxon>
        <taxon>Kitasatospora</taxon>
    </lineage>
</organism>
<evidence type="ECO:0000259" key="5">
    <source>
        <dbReference type="Pfam" id="PF08341"/>
    </source>
</evidence>
<evidence type="ECO:0000256" key="1">
    <source>
        <dbReference type="SAM" id="MobiDB-lite"/>
    </source>
</evidence>
<dbReference type="NCBIfam" id="NF041528">
    <property type="entry name" value="strep_LAETG"/>
    <property type="match status" value="1"/>
</dbReference>
<evidence type="ECO:0000256" key="3">
    <source>
        <dbReference type="SAM" id="SignalP"/>
    </source>
</evidence>
<name>A0AB33JSL3_9ACTN</name>
<dbReference type="Pfam" id="PF08341">
    <property type="entry name" value="TED"/>
    <property type="match status" value="1"/>
</dbReference>
<dbReference type="Gene3D" id="1.10.150.480">
    <property type="match status" value="1"/>
</dbReference>
<feature type="signal peptide" evidence="3">
    <location>
        <begin position="1"/>
        <end position="35"/>
    </location>
</feature>
<keyword evidence="2" id="KW-0812">Transmembrane</keyword>
<keyword evidence="2" id="KW-1133">Transmembrane helix</keyword>
<dbReference type="EMBL" id="AP035881">
    <property type="protein sequence ID" value="BFP45632.1"/>
    <property type="molecule type" value="Genomic_DNA"/>
</dbReference>
<feature type="region of interest" description="Disordered" evidence="1">
    <location>
        <begin position="399"/>
        <end position="419"/>
    </location>
</feature>
<dbReference type="GO" id="GO:0004629">
    <property type="term" value="F:phospholipase C activity"/>
    <property type="evidence" value="ECO:0007669"/>
    <property type="project" value="InterPro"/>
</dbReference>
<dbReference type="Pfam" id="PF05506">
    <property type="entry name" value="PLipase_C_C"/>
    <property type="match status" value="1"/>
</dbReference>
<sequence length="456" mass="46677">MLHKQGRAFARIASVMLASSVLLGSGMMLAGSAGAAGAGATGAKAKLKPGVRFSETISYERDGKKHQVQGGILQLETEDEKILDTYCIDLLNPTQPSADYTETGWDSSSLAGKPEEAGKILWILRNSFPQLSIEKLRESSKIADLSEDDAAAGTQAAIWHFSDGADAIPDDPQAKQLTDYLRQKAVKLEEPKPTLSLNPAAVSGKSGDLLGPITVTTNGSAVALALDEAGTKANLSITDKTGKPVKSAKNGDQIYAKSPAGAEPGNASIKASTSAEVSVGRAFTGVNAQGKHSQTLILAGSQPVPVTAAVTMNWAPTGPIPAVSAKVDCVQGAVVVTATNNGDRDFTFTLAGQTVTVPPAGTKSVPVKVAEDTAYDIVVTGPNGFKEEFKGVLNCKTDTAASPTPKAPSASPTGPVLANTGGGGQTPLVAGIAGALVIAGAAAVFTLRRRGRHSRA</sequence>
<keyword evidence="2" id="KW-0472">Membrane</keyword>
<proteinExistence type="predicted"/>
<evidence type="ECO:0000256" key="2">
    <source>
        <dbReference type="SAM" id="Phobius"/>
    </source>
</evidence>
<protein>
    <submittedName>
        <fullName evidence="6">TQXA domain-containing protein</fullName>
    </submittedName>
</protein>
<dbReference type="InterPro" id="IPR023849">
    <property type="entry name" value="TQXA_dom"/>
</dbReference>
<reference evidence="6" key="1">
    <citation type="submission" date="2024-07" db="EMBL/GenBank/DDBJ databases">
        <title>Complete genome sequences of cellulolytic bacteria, Kitasatospora sp. CMC57 and Streptomyces sp. CMC78, isolated from Japanese agricultural soil.</title>
        <authorList>
            <person name="Hashimoto T."/>
            <person name="Ito M."/>
            <person name="Iwamoto M."/>
            <person name="Fukahori D."/>
            <person name="Shoda T."/>
            <person name="Sakoda M."/>
            <person name="Morohoshi T."/>
            <person name="Mitsuboshi M."/>
            <person name="Nishizawa T."/>
        </authorList>
    </citation>
    <scope>NUCLEOTIDE SEQUENCE</scope>
    <source>
        <strain evidence="6">CMC57</strain>
    </source>
</reference>
<dbReference type="NCBIfam" id="TIGR03934">
    <property type="entry name" value="TQXA_dom"/>
    <property type="match status" value="1"/>
</dbReference>
<dbReference type="InterPro" id="IPR008475">
    <property type="entry name" value="PLipase_C_C"/>
</dbReference>
<dbReference type="AlphaFoldDB" id="A0AB33JSL3"/>
<feature type="domain" description="Thioester" evidence="5">
    <location>
        <begin position="85"/>
        <end position="185"/>
    </location>
</feature>
<accession>A0AB33JSL3</accession>
<feature type="compositionally biased region" description="Low complexity" evidence="1">
    <location>
        <begin position="399"/>
        <end position="413"/>
    </location>
</feature>
<dbReference type="GO" id="GO:0016042">
    <property type="term" value="P:lipid catabolic process"/>
    <property type="evidence" value="ECO:0007669"/>
    <property type="project" value="InterPro"/>
</dbReference>
<gene>
    <name evidence="6" type="ORF">KCMC57_20000</name>
</gene>
<dbReference type="InterPro" id="IPR013552">
    <property type="entry name" value="Thioester_dom"/>
</dbReference>
<feature type="chain" id="PRO_5044230177" evidence="3">
    <location>
        <begin position="36"/>
        <end position="456"/>
    </location>
</feature>
<feature type="transmembrane region" description="Helical" evidence="2">
    <location>
        <begin position="428"/>
        <end position="447"/>
    </location>
</feature>
<feature type="domain" description="Bacterial phospholipase C C-terminal" evidence="4">
    <location>
        <begin position="321"/>
        <end position="391"/>
    </location>
</feature>
<keyword evidence="3" id="KW-0732">Signal</keyword>
<evidence type="ECO:0000259" key="4">
    <source>
        <dbReference type="Pfam" id="PF05506"/>
    </source>
</evidence>
<evidence type="ECO:0000313" key="6">
    <source>
        <dbReference type="EMBL" id="BFP45632.1"/>
    </source>
</evidence>